<protein>
    <submittedName>
        <fullName evidence="2">Uncharacterized protein</fullName>
    </submittedName>
</protein>
<feature type="transmembrane region" description="Helical" evidence="1">
    <location>
        <begin position="69"/>
        <end position="89"/>
    </location>
</feature>
<keyword evidence="1" id="KW-0472">Membrane</keyword>
<reference evidence="2 3" key="1">
    <citation type="submission" date="2019-03" db="EMBL/GenBank/DDBJ databases">
        <title>Ruegeria lutea sp. nov., a novel strain, isolated from marine sediment, the Masan Bay, South Korea.</title>
        <authorList>
            <person name="Kim J."/>
            <person name="Kim D.-Y."/>
            <person name="Lee S.-S."/>
        </authorList>
    </citation>
    <scope>NUCLEOTIDE SEQUENCE [LARGE SCALE GENOMIC DNA]</scope>
    <source>
        <strain evidence="2 3">318-1</strain>
    </source>
</reference>
<accession>A0A4R5VEW0</accession>
<evidence type="ECO:0000256" key="1">
    <source>
        <dbReference type="SAM" id="Phobius"/>
    </source>
</evidence>
<dbReference type="AlphaFoldDB" id="A0A4R5VEW0"/>
<proteinExistence type="predicted"/>
<keyword evidence="3" id="KW-1185">Reference proteome</keyword>
<keyword evidence="1" id="KW-1133">Transmembrane helix</keyword>
<dbReference type="EMBL" id="SMUV01000051">
    <property type="protein sequence ID" value="TDK50987.1"/>
    <property type="molecule type" value="Genomic_DNA"/>
</dbReference>
<evidence type="ECO:0000313" key="2">
    <source>
        <dbReference type="EMBL" id="TDK50987.1"/>
    </source>
</evidence>
<dbReference type="Proteomes" id="UP000295301">
    <property type="component" value="Unassembled WGS sequence"/>
</dbReference>
<dbReference type="RefSeq" id="WP_133358572.1">
    <property type="nucleotide sequence ID" value="NZ_SMUV01000051.1"/>
</dbReference>
<name>A0A4R5VEW0_9RHOB</name>
<comment type="caution">
    <text evidence="2">The sequence shown here is derived from an EMBL/GenBank/DDBJ whole genome shotgun (WGS) entry which is preliminary data.</text>
</comment>
<sequence>MLLTAKLLLTFVTLGYSAIPSFFDFNDSHATNPSWTGHARWHVVWQVSSYDYIALMALYLIWTAGTDVVWLWVPALLATFAYAGFWTAFLTRNIYGGVLQDEVNGVPEFHYNIFGWKFSVDANVSLFTPISIITLIALWMVARLNGAV</sequence>
<feature type="transmembrane region" description="Helical" evidence="1">
    <location>
        <begin position="124"/>
        <end position="142"/>
    </location>
</feature>
<dbReference type="OrthoDB" id="122427at2"/>
<evidence type="ECO:0000313" key="3">
    <source>
        <dbReference type="Proteomes" id="UP000295301"/>
    </source>
</evidence>
<keyword evidence="1" id="KW-0812">Transmembrane</keyword>
<organism evidence="2 3">
    <name type="scientific">Antarcticimicrobium luteum</name>
    <dbReference type="NCBI Taxonomy" id="2547397"/>
    <lineage>
        <taxon>Bacteria</taxon>
        <taxon>Pseudomonadati</taxon>
        <taxon>Pseudomonadota</taxon>
        <taxon>Alphaproteobacteria</taxon>
        <taxon>Rhodobacterales</taxon>
        <taxon>Paracoccaceae</taxon>
        <taxon>Antarcticimicrobium</taxon>
    </lineage>
</organism>
<gene>
    <name evidence="2" type="ORF">E1832_04660</name>
</gene>
<feature type="transmembrane region" description="Helical" evidence="1">
    <location>
        <begin position="41"/>
        <end position="62"/>
    </location>
</feature>